<dbReference type="InterPro" id="IPR036465">
    <property type="entry name" value="vWFA_dom_sf"/>
</dbReference>
<dbReference type="Pfam" id="PF01882">
    <property type="entry name" value="DUF58"/>
    <property type="match status" value="1"/>
</dbReference>
<dbReference type="CDD" id="cd00198">
    <property type="entry name" value="vWFA"/>
    <property type="match status" value="1"/>
</dbReference>
<dbReference type="InterPro" id="IPR002881">
    <property type="entry name" value="DUF58"/>
</dbReference>
<evidence type="ECO:0000259" key="1">
    <source>
        <dbReference type="Pfam" id="PF01882"/>
    </source>
</evidence>
<dbReference type="PANTHER" id="PTHR33608:SF7">
    <property type="entry name" value="DUF58 DOMAIN-CONTAINING PROTEIN"/>
    <property type="match status" value="1"/>
</dbReference>
<gene>
    <name evidence="2" type="ORF">ML536_18265</name>
</gene>
<dbReference type="AlphaFoldDB" id="A0AA41QPT1"/>
<reference evidence="2" key="1">
    <citation type="submission" date="2022-03" db="EMBL/GenBank/DDBJ databases">
        <title>The complete genome sequence of a Methyloterrigena soli.</title>
        <authorList>
            <person name="Zi Z."/>
        </authorList>
    </citation>
    <scope>NUCLEOTIDE SEQUENCE</scope>
    <source>
        <strain evidence="2">M48</strain>
    </source>
</reference>
<dbReference type="Gene3D" id="3.40.50.410">
    <property type="entry name" value="von Willebrand factor, type A domain"/>
    <property type="match status" value="1"/>
</dbReference>
<dbReference type="PANTHER" id="PTHR33608">
    <property type="entry name" value="BLL2464 PROTEIN"/>
    <property type="match status" value="1"/>
</dbReference>
<evidence type="ECO:0000313" key="2">
    <source>
        <dbReference type="EMBL" id="MCI0128782.1"/>
    </source>
</evidence>
<dbReference type="EMBL" id="JALAZD010000003">
    <property type="protein sequence ID" value="MCI0128782.1"/>
    <property type="molecule type" value="Genomic_DNA"/>
</dbReference>
<proteinExistence type="predicted"/>
<evidence type="ECO:0000313" key="3">
    <source>
        <dbReference type="Proteomes" id="UP001156140"/>
    </source>
</evidence>
<dbReference type="Proteomes" id="UP001156140">
    <property type="component" value="Unassembled WGS sequence"/>
</dbReference>
<sequence length="291" mass="32206">MKPDSRLLEKLVVARYRLYQAKASVGVGDRQSSAKGAGMEFASHRPYREGDDVRNLDPRLMARLGEPFVREYFVDRQLPVYVILDGSASMQQGKPGKFEAAAMLAQVLGFVALASGDQVRIGVTGNAVVDWSPRLQGQSRADMLFDWVGGRRIGGQTSFSTALRQARGVLTQAALVILISDFMDEGVERELKLLTEGRHDMIAIHMASPQEIDPSALGGGPVTLRDAESGEAIEMSLNPTIVARYREVFSRWQSTLRDTMTRAQGRYFFLSSSADLEQFISRDLRGRNVFA</sequence>
<keyword evidence="3" id="KW-1185">Reference proteome</keyword>
<dbReference type="SUPFAM" id="SSF53300">
    <property type="entry name" value="vWA-like"/>
    <property type="match status" value="1"/>
</dbReference>
<dbReference type="RefSeq" id="WP_281736857.1">
    <property type="nucleotide sequence ID" value="NZ_JAKETQ010000003.1"/>
</dbReference>
<accession>A0AA41QPT1</accession>
<comment type="caution">
    <text evidence="2">The sequence shown here is derived from an EMBL/GenBank/DDBJ whole genome shotgun (WGS) entry which is preliminary data.</text>
</comment>
<name>A0AA41QPT1_9HYPH</name>
<feature type="domain" description="DUF58" evidence="1">
    <location>
        <begin position="44"/>
        <end position="247"/>
    </location>
</feature>
<protein>
    <submittedName>
        <fullName evidence="2">DUF58 domain-containing protein</fullName>
    </submittedName>
</protein>
<organism evidence="2 3">
    <name type="scientific">Paradevosia shaoguanensis</name>
    <dbReference type="NCBI Taxonomy" id="1335043"/>
    <lineage>
        <taxon>Bacteria</taxon>
        <taxon>Pseudomonadati</taxon>
        <taxon>Pseudomonadota</taxon>
        <taxon>Alphaproteobacteria</taxon>
        <taxon>Hyphomicrobiales</taxon>
        <taxon>Devosiaceae</taxon>
        <taxon>Paradevosia</taxon>
    </lineage>
</organism>